<dbReference type="EMBL" id="MU970039">
    <property type="protein sequence ID" value="KAK9325622.1"/>
    <property type="molecule type" value="Genomic_DNA"/>
</dbReference>
<keyword evidence="2" id="KW-1185">Reference proteome</keyword>
<name>A0ACC3TWR6_9ASCO</name>
<dbReference type="Proteomes" id="UP001489719">
    <property type="component" value="Unassembled WGS sequence"/>
</dbReference>
<proteinExistence type="predicted"/>
<evidence type="ECO:0000313" key="2">
    <source>
        <dbReference type="Proteomes" id="UP001489719"/>
    </source>
</evidence>
<gene>
    <name evidence="1" type="ORF">V1517DRAFT_313873</name>
</gene>
<comment type="caution">
    <text evidence="1">The sequence shown here is derived from an EMBL/GenBank/DDBJ whole genome shotgun (WGS) entry which is preliminary data.</text>
</comment>
<organism evidence="1 2">
    <name type="scientific">Lipomyces orientalis</name>
    <dbReference type="NCBI Taxonomy" id="1233043"/>
    <lineage>
        <taxon>Eukaryota</taxon>
        <taxon>Fungi</taxon>
        <taxon>Dikarya</taxon>
        <taxon>Ascomycota</taxon>
        <taxon>Saccharomycotina</taxon>
        <taxon>Lipomycetes</taxon>
        <taxon>Lipomycetales</taxon>
        <taxon>Lipomycetaceae</taxon>
        <taxon>Lipomyces</taxon>
    </lineage>
</organism>
<reference evidence="2" key="1">
    <citation type="journal article" date="2024" name="Front. Bioeng. Biotechnol.">
        <title>Genome-scale model development and genomic sequencing of the oleaginous clade Lipomyces.</title>
        <authorList>
            <person name="Czajka J.J."/>
            <person name="Han Y."/>
            <person name="Kim J."/>
            <person name="Mondo S.J."/>
            <person name="Hofstad B.A."/>
            <person name="Robles A."/>
            <person name="Haridas S."/>
            <person name="Riley R."/>
            <person name="LaButti K."/>
            <person name="Pangilinan J."/>
            <person name="Andreopoulos W."/>
            <person name="Lipzen A."/>
            <person name="Yan J."/>
            <person name="Wang M."/>
            <person name="Ng V."/>
            <person name="Grigoriev I.V."/>
            <person name="Spatafora J.W."/>
            <person name="Magnuson J.K."/>
            <person name="Baker S.E."/>
            <person name="Pomraning K.R."/>
        </authorList>
    </citation>
    <scope>NUCLEOTIDE SEQUENCE [LARGE SCALE GENOMIC DNA]</scope>
    <source>
        <strain evidence="2">CBS 10300</strain>
    </source>
</reference>
<sequence>MKSVVYGGLRLGIALLALSTLLLWAGETEAKDPNGVKSQFFDPKYKPPEDTLVTPIGHPGLFAFTGRWHRFREVFKASLWPGTYLTVLSFGNHCTFVLKPRISEWTNLTYTVSVDGGAPFEVWKAVDVSDTKAGPVLLRINTTDTFSDVGGITSRQPASSSELSREPHVVKIVSSRRTSPLSIQGVYIPTSVVRQDPTWLNYQKALPYVEFIGGPAHIEESFAMKSAEWTAAEGLHFRHNHITTDDCFSANCTSQGASLSQQYDHLNPVYRDTYYKPGLTHSGLFAFYESPILQMNTPGYVIINLGDKDFEKRVTPIQFSDELYDFLKSVRLRAHPDAYIFVLLKKGRYFRETRDVVDHLRDLNIMAVPSPSTTDARGWTRFLQKHILPLTHTTSRFGNAIVTFKDAAISTSSAFAVVDSSSSVTAQFFVLFAIILGIAGLLFLRHGVRSVLLAVLTKAGIVHSATNGKRYKPGKSGNAWD</sequence>
<evidence type="ECO:0000313" key="1">
    <source>
        <dbReference type="EMBL" id="KAK9325622.1"/>
    </source>
</evidence>
<protein>
    <submittedName>
        <fullName evidence="1">Uncharacterized protein</fullName>
    </submittedName>
</protein>
<accession>A0ACC3TWR6</accession>